<protein>
    <submittedName>
        <fullName evidence="3">Uncharacterized protein</fullName>
    </submittedName>
</protein>
<feature type="compositionally biased region" description="Basic and acidic residues" evidence="2">
    <location>
        <begin position="425"/>
        <end position="461"/>
    </location>
</feature>
<sequence length="541" mass="61777">MHFAKRLKSVKPTVDNKHKQTQKPKQKTKAKSSKGKINNLSNVIRKREIDYQNKVLLSKMMGILKRRNKKRSYEMTMPPMGSLNYIQRKRNIDRINQDNIHLLNRLKKVRPTYNHTQWKAHAKQAKEYKLNISTPHYMDLRAPGSLEGRRYTRPIENMKRRALTSQPGKRTKNHRIGTASSKQNKYRGRSLKDNLEENPYSTAMENHENIFQNGEDPSMININTEDPNQADAYSKSNVHDSATQNLNNSQEHPKLVETDPEDLTTDNANKRVFSSAGSKRVKSLRHPKRVHTAKVADTRKHPVKSRVAGQPRGSQGPVRANKKGRKKHKRIPLNHYEWPEDSVGDQNYKRPTTANHGQGRKKNNYDRQRLEMQSRGKPIAMGLTGTSQENAEDGYYPPEQFSQTEANIKNLNYNDVILAESAPPDGDHLEVVKNEMQSIKEESGSKRELDKSSEKQASIKDELEDIQEEVKNSVRQEEDINEEISKQSDKEATKDPNPPNSKPDPQNPNSIPTPKTPQNAPSNPSPNIPSPPNPPNPKNSD</sequence>
<evidence type="ECO:0000256" key="1">
    <source>
        <dbReference type="ARBA" id="ARBA00008315"/>
    </source>
</evidence>
<feature type="region of interest" description="Disordered" evidence="2">
    <location>
        <begin position="419"/>
        <end position="541"/>
    </location>
</feature>
<feature type="compositionally biased region" description="Pro residues" evidence="2">
    <location>
        <begin position="523"/>
        <end position="541"/>
    </location>
</feature>
<dbReference type="InterPro" id="IPR029488">
    <property type="entry name" value="Hmw/CFAP97"/>
</dbReference>
<gene>
    <name evidence="3" type="ORF">ECRASSUSDP1_LOCUS29127</name>
</gene>
<dbReference type="EMBL" id="CAMPGE010030000">
    <property type="protein sequence ID" value="CAI2387494.1"/>
    <property type="molecule type" value="Genomic_DNA"/>
</dbReference>
<reference evidence="3" key="1">
    <citation type="submission" date="2023-07" db="EMBL/GenBank/DDBJ databases">
        <authorList>
            <consortium name="AG Swart"/>
            <person name="Singh M."/>
            <person name="Singh A."/>
            <person name="Seah K."/>
            <person name="Emmerich C."/>
        </authorList>
    </citation>
    <scope>NUCLEOTIDE SEQUENCE</scope>
    <source>
        <strain evidence="3">DP1</strain>
    </source>
</reference>
<feature type="compositionally biased region" description="Pro residues" evidence="2">
    <location>
        <begin position="496"/>
        <end position="506"/>
    </location>
</feature>
<dbReference type="Pfam" id="PF13879">
    <property type="entry name" value="Hmw_CFAP97"/>
    <property type="match status" value="1"/>
</dbReference>
<feature type="compositionally biased region" description="Basic residues" evidence="2">
    <location>
        <begin position="19"/>
        <end position="34"/>
    </location>
</feature>
<dbReference type="AlphaFoldDB" id="A0AAD1YAG5"/>
<feature type="compositionally biased region" description="Basic and acidic residues" evidence="2">
    <location>
        <begin position="363"/>
        <end position="374"/>
    </location>
</feature>
<feature type="region of interest" description="Disordered" evidence="2">
    <location>
        <begin position="1"/>
        <end position="35"/>
    </location>
</feature>
<dbReference type="Proteomes" id="UP001295684">
    <property type="component" value="Unassembled WGS sequence"/>
</dbReference>
<dbReference type="InterPro" id="IPR038792">
    <property type="entry name" value="CFAP97D1/2"/>
</dbReference>
<feature type="region of interest" description="Disordered" evidence="2">
    <location>
        <begin position="162"/>
        <end position="192"/>
    </location>
</feature>
<feature type="compositionally biased region" description="Basic residues" evidence="2">
    <location>
        <begin position="279"/>
        <end position="292"/>
    </location>
</feature>
<dbReference type="PANTHER" id="PTHR33768:SF3">
    <property type="entry name" value="MIP11318P"/>
    <property type="match status" value="1"/>
</dbReference>
<evidence type="ECO:0000256" key="2">
    <source>
        <dbReference type="SAM" id="MobiDB-lite"/>
    </source>
</evidence>
<comment type="caution">
    <text evidence="3">The sequence shown here is derived from an EMBL/GenBank/DDBJ whole genome shotgun (WGS) entry which is preliminary data.</text>
</comment>
<name>A0AAD1YAG5_EUPCR</name>
<evidence type="ECO:0000313" key="3">
    <source>
        <dbReference type="EMBL" id="CAI2387494.1"/>
    </source>
</evidence>
<feature type="compositionally biased region" description="Basic and acidic residues" evidence="2">
    <location>
        <begin position="468"/>
        <end position="494"/>
    </location>
</feature>
<proteinExistence type="inferred from homology"/>
<keyword evidence="4" id="KW-1185">Reference proteome</keyword>
<feature type="compositionally biased region" description="Basic residues" evidence="2">
    <location>
        <begin position="320"/>
        <end position="332"/>
    </location>
</feature>
<evidence type="ECO:0000313" key="4">
    <source>
        <dbReference type="Proteomes" id="UP001295684"/>
    </source>
</evidence>
<dbReference type="PANTHER" id="PTHR33768">
    <property type="entry name" value="MIP11318P"/>
    <property type="match status" value="1"/>
</dbReference>
<comment type="similarity">
    <text evidence="1">Belongs to the CFAP97 family.</text>
</comment>
<organism evidence="3 4">
    <name type="scientific">Euplotes crassus</name>
    <dbReference type="NCBI Taxonomy" id="5936"/>
    <lineage>
        <taxon>Eukaryota</taxon>
        <taxon>Sar</taxon>
        <taxon>Alveolata</taxon>
        <taxon>Ciliophora</taxon>
        <taxon>Intramacronucleata</taxon>
        <taxon>Spirotrichea</taxon>
        <taxon>Hypotrichia</taxon>
        <taxon>Euplotida</taxon>
        <taxon>Euplotidae</taxon>
        <taxon>Moneuplotes</taxon>
    </lineage>
</organism>
<accession>A0AAD1YAG5</accession>
<feature type="compositionally biased region" description="Polar residues" evidence="2">
    <location>
        <begin position="234"/>
        <end position="250"/>
    </location>
</feature>
<feature type="region of interest" description="Disordered" evidence="2">
    <location>
        <begin position="221"/>
        <end position="399"/>
    </location>
</feature>